<evidence type="ECO:0000256" key="2">
    <source>
        <dbReference type="SAM" id="MobiDB-lite"/>
    </source>
</evidence>
<evidence type="ECO:0000313" key="4">
    <source>
        <dbReference type="Proteomes" id="UP001228049"/>
    </source>
</evidence>
<reference evidence="3" key="1">
    <citation type="submission" date="2023-04" db="EMBL/GenBank/DDBJ databases">
        <title>Chromosome-level genome of Chaenocephalus aceratus.</title>
        <authorList>
            <person name="Park H."/>
        </authorList>
    </citation>
    <scope>NUCLEOTIDE SEQUENCE</scope>
    <source>
        <strain evidence="3">DE</strain>
        <tissue evidence="3">Muscle</tissue>
    </source>
</reference>
<keyword evidence="1" id="KW-0175">Coiled coil</keyword>
<evidence type="ECO:0000313" key="3">
    <source>
        <dbReference type="EMBL" id="KAK1891183.1"/>
    </source>
</evidence>
<protein>
    <submittedName>
        <fullName evidence="3">Agglutinin receptor</fullName>
    </submittedName>
</protein>
<keyword evidence="3" id="KW-0675">Receptor</keyword>
<feature type="region of interest" description="Disordered" evidence="2">
    <location>
        <begin position="1"/>
        <end position="55"/>
    </location>
</feature>
<feature type="compositionally biased region" description="Basic and acidic residues" evidence="2">
    <location>
        <begin position="34"/>
        <end position="55"/>
    </location>
</feature>
<dbReference type="AlphaFoldDB" id="A0AAD9F395"/>
<proteinExistence type="predicted"/>
<keyword evidence="4" id="KW-1185">Reference proteome</keyword>
<comment type="caution">
    <text evidence="3">The sequence shown here is derived from an EMBL/GenBank/DDBJ whole genome shotgun (WGS) entry which is preliminary data.</text>
</comment>
<feature type="compositionally biased region" description="Polar residues" evidence="2">
    <location>
        <begin position="18"/>
        <end position="27"/>
    </location>
</feature>
<name>A0AAD9F395_DISEL</name>
<gene>
    <name evidence="3" type="ORF">KUDE01_010011</name>
</gene>
<evidence type="ECO:0000256" key="1">
    <source>
        <dbReference type="SAM" id="Coils"/>
    </source>
</evidence>
<accession>A0AAD9F395</accession>
<feature type="coiled-coil region" evidence="1">
    <location>
        <begin position="100"/>
        <end position="134"/>
    </location>
</feature>
<organism evidence="3 4">
    <name type="scientific">Dissostichus eleginoides</name>
    <name type="common">Patagonian toothfish</name>
    <name type="synonym">Dissostichus amissus</name>
    <dbReference type="NCBI Taxonomy" id="100907"/>
    <lineage>
        <taxon>Eukaryota</taxon>
        <taxon>Metazoa</taxon>
        <taxon>Chordata</taxon>
        <taxon>Craniata</taxon>
        <taxon>Vertebrata</taxon>
        <taxon>Euteleostomi</taxon>
        <taxon>Actinopterygii</taxon>
        <taxon>Neopterygii</taxon>
        <taxon>Teleostei</taxon>
        <taxon>Neoteleostei</taxon>
        <taxon>Acanthomorphata</taxon>
        <taxon>Eupercaria</taxon>
        <taxon>Perciformes</taxon>
        <taxon>Notothenioidei</taxon>
        <taxon>Nototheniidae</taxon>
        <taxon>Dissostichus</taxon>
    </lineage>
</organism>
<sequence length="136" mass="15439">MQQPNSNSDADCVKRLRPQSTTASQTDLEVIRPGNEKKAEATTQKTLEEQAGKHSEVQEALRCEHEELKAKLCTSEALKERHEVIVEEELQKIKASNLTLIELQKLNAETMAVLERAEEEKSSLKQMLKKEDIAQR</sequence>
<dbReference type="EMBL" id="JASDAP010000015">
    <property type="protein sequence ID" value="KAK1891183.1"/>
    <property type="molecule type" value="Genomic_DNA"/>
</dbReference>
<dbReference type="Proteomes" id="UP001228049">
    <property type="component" value="Unassembled WGS sequence"/>
</dbReference>